<keyword evidence="5 6" id="KW-0408">Iron</keyword>
<dbReference type="SUPFAM" id="SSF47175">
    <property type="entry name" value="Cytochromes"/>
    <property type="match status" value="1"/>
</dbReference>
<feature type="binding site" description="axial binding residue" evidence="6">
    <location>
        <position position="146"/>
    </location>
    <ligand>
        <name>heme c</name>
        <dbReference type="ChEBI" id="CHEBI:61717"/>
    </ligand>
    <ligandPart>
        <name>Fe</name>
        <dbReference type="ChEBI" id="CHEBI:18248"/>
    </ligandPart>
</feature>
<evidence type="ECO:0000256" key="8">
    <source>
        <dbReference type="SAM" id="SignalP"/>
    </source>
</evidence>
<dbReference type="Pfam" id="PF01322">
    <property type="entry name" value="Cytochrom_C_2"/>
    <property type="match status" value="1"/>
</dbReference>
<dbReference type="GO" id="GO:0042597">
    <property type="term" value="C:periplasmic space"/>
    <property type="evidence" value="ECO:0007669"/>
    <property type="project" value="InterPro"/>
</dbReference>
<dbReference type="AlphaFoldDB" id="A0A7W9EET6"/>
<evidence type="ECO:0000256" key="3">
    <source>
        <dbReference type="ARBA" id="ARBA00022723"/>
    </source>
</evidence>
<proteinExistence type="predicted"/>
<dbReference type="Gene3D" id="1.20.120.10">
    <property type="entry name" value="Cytochrome c/b562"/>
    <property type="match status" value="1"/>
</dbReference>
<evidence type="ECO:0000256" key="5">
    <source>
        <dbReference type="ARBA" id="ARBA00023004"/>
    </source>
</evidence>
<evidence type="ECO:0000313" key="10">
    <source>
        <dbReference type="Proteomes" id="UP000549617"/>
    </source>
</evidence>
<dbReference type="InterPro" id="IPR010980">
    <property type="entry name" value="Cyt_c/b562"/>
</dbReference>
<comment type="PTM">
    <text evidence="7">Binds 1 heme group per subunit.</text>
</comment>
<dbReference type="GO" id="GO:0022900">
    <property type="term" value="P:electron transport chain"/>
    <property type="evidence" value="ECO:0007669"/>
    <property type="project" value="InterPro"/>
</dbReference>
<dbReference type="GO" id="GO:0005506">
    <property type="term" value="F:iron ion binding"/>
    <property type="evidence" value="ECO:0007669"/>
    <property type="project" value="InterPro"/>
</dbReference>
<feature type="chain" id="PRO_5030593533" evidence="8">
    <location>
        <begin position="21"/>
        <end position="153"/>
    </location>
</feature>
<dbReference type="RefSeq" id="WP_184018733.1">
    <property type="nucleotide sequence ID" value="NZ_JACIJC010000004.1"/>
</dbReference>
<evidence type="ECO:0000256" key="4">
    <source>
        <dbReference type="ARBA" id="ARBA00022982"/>
    </source>
</evidence>
<comment type="caution">
    <text evidence="9">The sequence shown here is derived from an EMBL/GenBank/DDBJ whole genome shotgun (WGS) entry which is preliminary data.</text>
</comment>
<keyword evidence="3 6" id="KW-0479">Metal-binding</keyword>
<keyword evidence="10" id="KW-1185">Reference proteome</keyword>
<organism evidence="9 10">
    <name type="scientific">Sphingobium boeckii</name>
    <dbReference type="NCBI Taxonomy" id="1082345"/>
    <lineage>
        <taxon>Bacteria</taxon>
        <taxon>Pseudomonadati</taxon>
        <taxon>Pseudomonadota</taxon>
        <taxon>Alphaproteobacteria</taxon>
        <taxon>Sphingomonadales</taxon>
        <taxon>Sphingomonadaceae</taxon>
        <taxon>Sphingobium</taxon>
    </lineage>
</organism>
<feature type="signal peptide" evidence="8">
    <location>
        <begin position="1"/>
        <end position="20"/>
    </location>
</feature>
<evidence type="ECO:0000256" key="7">
    <source>
        <dbReference type="PIRSR" id="PIRSR000027-2"/>
    </source>
</evidence>
<dbReference type="GO" id="GO:0009055">
    <property type="term" value="F:electron transfer activity"/>
    <property type="evidence" value="ECO:0007669"/>
    <property type="project" value="InterPro"/>
</dbReference>
<dbReference type="PRINTS" id="PR00608">
    <property type="entry name" value="CYTCHROMECII"/>
</dbReference>
<protein>
    <submittedName>
        <fullName evidence="9">Cytochrome c556</fullName>
    </submittedName>
</protein>
<dbReference type="Proteomes" id="UP000549617">
    <property type="component" value="Unassembled WGS sequence"/>
</dbReference>
<dbReference type="PIRSF" id="PIRSF000027">
    <property type="entry name" value="Cytc_c_prime"/>
    <property type="match status" value="1"/>
</dbReference>
<evidence type="ECO:0000313" key="9">
    <source>
        <dbReference type="EMBL" id="MBB5686359.1"/>
    </source>
</evidence>
<evidence type="ECO:0000256" key="2">
    <source>
        <dbReference type="ARBA" id="ARBA00022617"/>
    </source>
</evidence>
<dbReference type="InterPro" id="IPR002321">
    <property type="entry name" value="Cyt_c_II"/>
</dbReference>
<evidence type="ECO:0000256" key="1">
    <source>
        <dbReference type="ARBA" id="ARBA00022448"/>
    </source>
</evidence>
<name>A0A7W9EET6_9SPHN</name>
<gene>
    <name evidence="9" type="ORF">FHS49_002383</name>
</gene>
<reference evidence="9 10" key="1">
    <citation type="submission" date="2020-08" db="EMBL/GenBank/DDBJ databases">
        <title>Genomic Encyclopedia of Type Strains, Phase IV (KMG-IV): sequencing the most valuable type-strain genomes for metagenomic binning, comparative biology and taxonomic classification.</title>
        <authorList>
            <person name="Goeker M."/>
        </authorList>
    </citation>
    <scope>NUCLEOTIDE SEQUENCE [LARGE SCALE GENOMIC DNA]</scope>
    <source>
        <strain evidence="9 10">DSM 25079</strain>
    </source>
</reference>
<dbReference type="PROSITE" id="PS51009">
    <property type="entry name" value="CYTCII"/>
    <property type="match status" value="1"/>
</dbReference>
<sequence length="153" mass="16238">MKAHGRLGRIIATFVGCALAAPLVAAPTNIIATRIAGFREIGAAYKNINDSLRSSSPQIYVLQISARQIRDYARQQPGWFPVGSGPKPGVKTAAKPEIWGQAAAFKTAQDNFAKQANAFAAIAATGDVAKMRAQAKALGQTCAACHRAFRIEQ</sequence>
<dbReference type="InterPro" id="IPR015984">
    <property type="entry name" value="Cyt_c_prime_subgr"/>
</dbReference>
<keyword evidence="4" id="KW-0249">Electron transport</keyword>
<feature type="binding site" description="covalent" evidence="7">
    <location>
        <position position="145"/>
    </location>
    <ligand>
        <name>heme c</name>
        <dbReference type="ChEBI" id="CHEBI:61717"/>
    </ligand>
</feature>
<dbReference type="EMBL" id="JACIJC010000004">
    <property type="protein sequence ID" value="MBB5686359.1"/>
    <property type="molecule type" value="Genomic_DNA"/>
</dbReference>
<evidence type="ECO:0000256" key="6">
    <source>
        <dbReference type="PIRSR" id="PIRSR000027-1"/>
    </source>
</evidence>
<keyword evidence="2 7" id="KW-0349">Heme</keyword>
<keyword evidence="1" id="KW-0813">Transport</keyword>
<dbReference type="GO" id="GO:0020037">
    <property type="term" value="F:heme binding"/>
    <property type="evidence" value="ECO:0007669"/>
    <property type="project" value="InterPro"/>
</dbReference>
<feature type="binding site" description="covalent" evidence="7">
    <location>
        <position position="142"/>
    </location>
    <ligand>
        <name>heme c</name>
        <dbReference type="ChEBI" id="CHEBI:61717"/>
    </ligand>
</feature>
<dbReference type="InterPro" id="IPR012127">
    <property type="entry name" value="Cyt_c_prime"/>
</dbReference>
<accession>A0A7W9EET6</accession>
<keyword evidence="8" id="KW-0732">Signal</keyword>